<dbReference type="AlphaFoldDB" id="A0A3N4M458"/>
<dbReference type="OrthoDB" id="10430752at2759"/>
<evidence type="ECO:0000313" key="3">
    <source>
        <dbReference type="Proteomes" id="UP000267821"/>
    </source>
</evidence>
<sequence>MNSNSTQPAGPSRENVSTEAQDRQGQAPQFVPFQPGQAPTSFFASAAMPIHRQTPQFPAGYGYPPTFQYPPSMVPSPFSPYPSSVVPTIPSIASPMQSPMQPTPIPVPGNPGLFYIPQAYEQSQPVSHPPYVSLPGSKWLETSAPPEDSPVEPEVAPTPMQEEPFWCFQCQQWHKSKEAQDQAHAAFQPQASPRPAQAQPNTQGVLGTNEGDLAVKMSQAIKEAVAAEFASRNIPPRGAYQDAVAEHKQHSNTEYSPRTPAGGLRRQGREWGDEYEERSRNYGQHSRGYGERPRDYGERSRDYEDHYGYGLDYKEDDSRQRRYRAAYEEQSRSSTPSDARAWRDANTDLDPDDIRAETDSMVSAAFSDMTIQDYKRDGRGNNRSTNYKSYGAEESSSEANGSEEDTGLPLKYLPSPYPNMSTPKKSSYSQSNSNKTRGESKRSELDRQRAPTATSEEAQLPQIAARRHHRGSFQDDETLKQRPYGENPPRGTQQWQPKVEKAIEDSKTTFSKTSNTASKTAPPSAAEAQAAVLAYAQWYAQTYGVDPSFITNLQSSIASTSSVVSLKSHERHNISSKKTSKRVPSLQPSEASTEAHSVANTDDSQAPSEDDTSLNGGYSASEHSLKSENTVKRGGPKHRSNQESATSSLRGGRTGYSSPASSENLEPLMRYLKQTPVKSLVKAHLLFKAKTLESDTADVKKEARKVTQPAIPPAKVITPVKPEVEPSLLVLERSRRQYSLVRDEDSQALKPVVAAESTSTSAKKGEGVKCGHLNRENETSPTTERVQSIPEYAKPEESNPRAKEVEAKNHPGVDRTYLTCKPTRSNDPIPTAENVRLGKHGQKLAHGSKFSIPTQSRPKPMVENVPDDYDTRRSEGLTWDEKLSGYVNRSPNMFSSSSGRFTVDTRESENDYPQSELRATQTPCGTERGHGGGDAEISAFDFQVEKFSDDERHCIGGEQNPGDGKHNEDDWEDEELEENTEYASESEESYTDEVILELLSNGRYSDVVSGIFSDVDTEVTTFPGAYGDRVVGAPRDMRTQNSYETGRGVGSRNQQEGAGCRDGRKCRREGGERQMEGGNSYGSVYFRRDGREVGQMP</sequence>
<feature type="compositionally biased region" description="Basic and acidic residues" evidence="1">
    <location>
        <begin position="267"/>
        <end position="280"/>
    </location>
</feature>
<feature type="compositionally biased region" description="Polar residues" evidence="1">
    <location>
        <begin position="1"/>
        <end position="27"/>
    </location>
</feature>
<proteinExistence type="predicted"/>
<dbReference type="EMBL" id="ML121529">
    <property type="protein sequence ID" value="RPB28162.1"/>
    <property type="molecule type" value="Genomic_DNA"/>
</dbReference>
<gene>
    <name evidence="2" type="ORF">L211DRAFT_886413</name>
</gene>
<feature type="compositionally biased region" description="Basic and acidic residues" evidence="1">
    <location>
        <begin position="436"/>
        <end position="449"/>
    </location>
</feature>
<feature type="compositionally biased region" description="Basic and acidic residues" evidence="1">
    <location>
        <begin position="340"/>
        <end position="358"/>
    </location>
</feature>
<feature type="region of interest" description="Disordered" evidence="1">
    <location>
        <begin position="178"/>
        <end position="208"/>
    </location>
</feature>
<feature type="compositionally biased region" description="Basic and acidic residues" evidence="1">
    <location>
        <begin position="288"/>
        <end position="331"/>
    </location>
</feature>
<feature type="region of interest" description="Disordered" evidence="1">
    <location>
        <begin position="897"/>
        <end position="932"/>
    </location>
</feature>
<reference evidence="2 3" key="1">
    <citation type="journal article" date="2018" name="Nat. Ecol. Evol.">
        <title>Pezizomycetes genomes reveal the molecular basis of ectomycorrhizal truffle lifestyle.</title>
        <authorList>
            <person name="Murat C."/>
            <person name="Payen T."/>
            <person name="Noel B."/>
            <person name="Kuo A."/>
            <person name="Morin E."/>
            <person name="Chen J."/>
            <person name="Kohler A."/>
            <person name="Krizsan K."/>
            <person name="Balestrini R."/>
            <person name="Da Silva C."/>
            <person name="Montanini B."/>
            <person name="Hainaut M."/>
            <person name="Levati E."/>
            <person name="Barry K.W."/>
            <person name="Belfiori B."/>
            <person name="Cichocki N."/>
            <person name="Clum A."/>
            <person name="Dockter R.B."/>
            <person name="Fauchery L."/>
            <person name="Guy J."/>
            <person name="Iotti M."/>
            <person name="Le Tacon F."/>
            <person name="Lindquist E.A."/>
            <person name="Lipzen A."/>
            <person name="Malagnac F."/>
            <person name="Mello A."/>
            <person name="Molinier V."/>
            <person name="Miyauchi S."/>
            <person name="Poulain J."/>
            <person name="Riccioni C."/>
            <person name="Rubini A."/>
            <person name="Sitrit Y."/>
            <person name="Splivallo R."/>
            <person name="Traeger S."/>
            <person name="Wang M."/>
            <person name="Zifcakova L."/>
            <person name="Wipf D."/>
            <person name="Zambonelli A."/>
            <person name="Paolocci F."/>
            <person name="Nowrousian M."/>
            <person name="Ottonello S."/>
            <person name="Baldrian P."/>
            <person name="Spatafora J.W."/>
            <person name="Henrissat B."/>
            <person name="Nagy L.G."/>
            <person name="Aury J.M."/>
            <person name="Wincker P."/>
            <person name="Grigoriev I.V."/>
            <person name="Bonfante P."/>
            <person name="Martin F.M."/>
        </authorList>
    </citation>
    <scope>NUCLEOTIDE SEQUENCE [LARGE SCALE GENOMIC DNA]</scope>
    <source>
        <strain evidence="2 3">ATCC MYA-4762</strain>
    </source>
</reference>
<accession>A0A3N4M458</accession>
<feature type="compositionally biased region" description="Polar residues" evidence="1">
    <location>
        <begin position="911"/>
        <end position="924"/>
    </location>
</feature>
<feature type="region of interest" description="Disordered" evidence="1">
    <location>
        <begin position="567"/>
        <end position="662"/>
    </location>
</feature>
<feature type="compositionally biased region" description="Low complexity" evidence="1">
    <location>
        <begin position="389"/>
        <end position="400"/>
    </location>
</feature>
<dbReference type="Proteomes" id="UP000267821">
    <property type="component" value="Unassembled WGS sequence"/>
</dbReference>
<feature type="region of interest" description="Disordered" evidence="1">
    <location>
        <begin position="506"/>
        <end position="525"/>
    </location>
</feature>
<feature type="compositionally biased region" description="Polar residues" evidence="1">
    <location>
        <begin position="642"/>
        <end position="662"/>
    </location>
</feature>
<feature type="compositionally biased region" description="Acidic residues" evidence="1">
    <location>
        <begin position="969"/>
        <end position="990"/>
    </location>
</feature>
<evidence type="ECO:0000256" key="1">
    <source>
        <dbReference type="SAM" id="MobiDB-lite"/>
    </source>
</evidence>
<feature type="compositionally biased region" description="Low complexity" evidence="1">
    <location>
        <begin position="185"/>
        <end position="200"/>
    </location>
</feature>
<evidence type="ECO:0000313" key="2">
    <source>
        <dbReference type="EMBL" id="RPB28162.1"/>
    </source>
</evidence>
<feature type="region of interest" description="Disordered" evidence="1">
    <location>
        <begin position="1"/>
        <end position="37"/>
    </location>
</feature>
<dbReference type="InParanoid" id="A0A3N4M458"/>
<feature type="compositionally biased region" description="Low complexity" evidence="1">
    <location>
        <begin position="421"/>
        <end position="435"/>
    </location>
</feature>
<feature type="region of interest" description="Disordered" evidence="1">
    <location>
        <begin position="751"/>
        <end position="873"/>
    </location>
</feature>
<feature type="compositionally biased region" description="Basic and acidic residues" evidence="1">
    <location>
        <begin position="793"/>
        <end position="813"/>
    </location>
</feature>
<feature type="region of interest" description="Disordered" evidence="1">
    <location>
        <begin position="241"/>
        <end position="501"/>
    </location>
</feature>
<name>A0A3N4M458_9PEZI</name>
<feature type="compositionally biased region" description="Basic and acidic residues" evidence="1">
    <location>
        <begin position="763"/>
        <end position="778"/>
    </location>
</feature>
<feature type="region of interest" description="Disordered" evidence="1">
    <location>
        <begin position="954"/>
        <end position="990"/>
    </location>
</feature>
<feature type="compositionally biased region" description="Basic and acidic residues" evidence="1">
    <location>
        <begin position="1059"/>
        <end position="1075"/>
    </location>
</feature>
<organism evidence="2 3">
    <name type="scientific">Terfezia boudieri ATCC MYA-4762</name>
    <dbReference type="NCBI Taxonomy" id="1051890"/>
    <lineage>
        <taxon>Eukaryota</taxon>
        <taxon>Fungi</taxon>
        <taxon>Dikarya</taxon>
        <taxon>Ascomycota</taxon>
        <taxon>Pezizomycotina</taxon>
        <taxon>Pezizomycetes</taxon>
        <taxon>Pezizales</taxon>
        <taxon>Pezizaceae</taxon>
        <taxon>Terfezia</taxon>
    </lineage>
</organism>
<feature type="compositionally biased region" description="Basic and acidic residues" evidence="1">
    <location>
        <begin position="1086"/>
        <end position="1097"/>
    </location>
</feature>
<feature type="region of interest" description="Disordered" evidence="1">
    <location>
        <begin position="1040"/>
        <end position="1097"/>
    </location>
</feature>
<protein>
    <submittedName>
        <fullName evidence="2">Uncharacterized protein</fullName>
    </submittedName>
</protein>
<feature type="compositionally biased region" description="Polar residues" evidence="1">
    <location>
        <begin position="508"/>
        <end position="519"/>
    </location>
</feature>
<feature type="compositionally biased region" description="Polar residues" evidence="1">
    <location>
        <begin position="586"/>
        <end position="622"/>
    </location>
</feature>
<feature type="region of interest" description="Disordered" evidence="1">
    <location>
        <begin position="138"/>
        <end position="158"/>
    </location>
</feature>
<keyword evidence="3" id="KW-1185">Reference proteome</keyword>